<keyword evidence="3" id="KW-0547">Nucleotide-binding</keyword>
<dbReference type="NCBIfam" id="TIGR01727">
    <property type="entry name" value="oligo_HPY"/>
    <property type="match status" value="1"/>
</dbReference>
<accession>A0A8J8CGR3</accession>
<feature type="non-terminal residue" evidence="7">
    <location>
        <position position="1"/>
    </location>
</feature>
<dbReference type="GO" id="GO:0015833">
    <property type="term" value="P:peptide transport"/>
    <property type="evidence" value="ECO:0007669"/>
    <property type="project" value="InterPro"/>
</dbReference>
<dbReference type="SUPFAM" id="SSF52540">
    <property type="entry name" value="P-loop containing nucleoside triphosphate hydrolases"/>
    <property type="match status" value="1"/>
</dbReference>
<reference evidence="7" key="1">
    <citation type="submission" date="2021-05" db="EMBL/GenBank/DDBJ databases">
        <title>Genomic insights into ecological role and evolution of a novel Thermoplasmata order Candidatus Sysuiplasmatales.</title>
        <authorList>
            <person name="Yuan Y."/>
        </authorList>
    </citation>
    <scope>NUCLEOTIDE SEQUENCE</scope>
    <source>
        <strain evidence="7">TUT19-bin139</strain>
    </source>
</reference>
<dbReference type="Proteomes" id="UP000750197">
    <property type="component" value="Unassembled WGS sequence"/>
</dbReference>
<evidence type="ECO:0000256" key="1">
    <source>
        <dbReference type="ARBA" id="ARBA00005417"/>
    </source>
</evidence>
<organism evidence="7 8">
    <name type="scientific">Candidatus Sysuiplasma superficiale</name>
    <dbReference type="NCBI Taxonomy" id="2823368"/>
    <lineage>
        <taxon>Archaea</taxon>
        <taxon>Methanobacteriati</taxon>
        <taxon>Thermoplasmatota</taxon>
        <taxon>Thermoplasmata</taxon>
        <taxon>Candidatus Sysuiplasmatales</taxon>
        <taxon>Candidatus Sysuiplasmataceae</taxon>
        <taxon>Candidatus Sysuiplasma</taxon>
    </lineage>
</organism>
<evidence type="ECO:0000259" key="5">
    <source>
        <dbReference type="Pfam" id="PF00005"/>
    </source>
</evidence>
<comment type="similarity">
    <text evidence="1">Belongs to the ABC transporter superfamily.</text>
</comment>
<dbReference type="AlphaFoldDB" id="A0A8J8CGR3"/>
<dbReference type="Pfam" id="PF00005">
    <property type="entry name" value="ABC_tran"/>
    <property type="match status" value="1"/>
</dbReference>
<sequence>ISDVGLNEEHLYRFPHEFSGGQRQRICVARALALNPKFIVLDEPTSALDVSVQAQILNLLRNLQLKNNMSYLFISHHLSVIRAMCNRVLVMYLGKIVEVSETEELFVHPLHPYTQALISAIPIPDPLLRRERIILSGDVPSAASPPSGCRFRTRCPYAEQICREKEPKLLRWNNTPHLVACHLIHRMDSRIIEAAERASVMAGEHFDESVLGRPN</sequence>
<feature type="domain" description="ABC transporter" evidence="5">
    <location>
        <begin position="6"/>
        <end position="46"/>
    </location>
</feature>
<keyword evidence="4 7" id="KW-0067">ATP-binding</keyword>
<dbReference type="PANTHER" id="PTHR43776">
    <property type="entry name" value="TRANSPORT ATP-BINDING PROTEIN"/>
    <property type="match status" value="1"/>
</dbReference>
<evidence type="ECO:0000313" key="8">
    <source>
        <dbReference type="Proteomes" id="UP000750197"/>
    </source>
</evidence>
<comment type="caution">
    <text evidence="7">The sequence shown here is derived from an EMBL/GenBank/DDBJ whole genome shotgun (WGS) entry which is preliminary data.</text>
</comment>
<proteinExistence type="inferred from homology"/>
<dbReference type="InterPro" id="IPR027417">
    <property type="entry name" value="P-loop_NTPase"/>
</dbReference>
<evidence type="ECO:0000259" key="6">
    <source>
        <dbReference type="Pfam" id="PF08352"/>
    </source>
</evidence>
<dbReference type="EMBL" id="JAHEAC010000081">
    <property type="protein sequence ID" value="MBX8644636.1"/>
    <property type="molecule type" value="Genomic_DNA"/>
</dbReference>
<dbReference type="InterPro" id="IPR013563">
    <property type="entry name" value="Oligopep_ABC_C"/>
</dbReference>
<evidence type="ECO:0000256" key="3">
    <source>
        <dbReference type="ARBA" id="ARBA00022741"/>
    </source>
</evidence>
<evidence type="ECO:0000313" key="7">
    <source>
        <dbReference type="EMBL" id="MBX8644636.1"/>
    </source>
</evidence>
<keyword evidence="2" id="KW-0813">Transport</keyword>
<dbReference type="GO" id="GO:0005524">
    <property type="term" value="F:ATP binding"/>
    <property type="evidence" value="ECO:0007669"/>
    <property type="project" value="UniProtKB-KW"/>
</dbReference>
<dbReference type="GO" id="GO:0016887">
    <property type="term" value="F:ATP hydrolysis activity"/>
    <property type="evidence" value="ECO:0007669"/>
    <property type="project" value="InterPro"/>
</dbReference>
<dbReference type="InterPro" id="IPR003439">
    <property type="entry name" value="ABC_transporter-like_ATP-bd"/>
</dbReference>
<dbReference type="InterPro" id="IPR050319">
    <property type="entry name" value="ABC_transp_ATP-bind"/>
</dbReference>
<dbReference type="PANTHER" id="PTHR43776:SF7">
    <property type="entry name" value="D,D-DIPEPTIDE TRANSPORT ATP-BINDING PROTEIN DDPF-RELATED"/>
    <property type="match status" value="1"/>
</dbReference>
<evidence type="ECO:0000256" key="4">
    <source>
        <dbReference type="ARBA" id="ARBA00022840"/>
    </source>
</evidence>
<dbReference type="Pfam" id="PF08352">
    <property type="entry name" value="oligo_HPY"/>
    <property type="match status" value="1"/>
</dbReference>
<name>A0A8J8CGR3_9ARCH</name>
<evidence type="ECO:0000256" key="2">
    <source>
        <dbReference type="ARBA" id="ARBA00022448"/>
    </source>
</evidence>
<gene>
    <name evidence="7" type="ORF">KIY12_07955</name>
</gene>
<dbReference type="Gene3D" id="3.40.50.300">
    <property type="entry name" value="P-loop containing nucleotide triphosphate hydrolases"/>
    <property type="match status" value="1"/>
</dbReference>
<protein>
    <submittedName>
        <fullName evidence="7">ABC transporter ATP-binding protein</fullName>
    </submittedName>
</protein>
<feature type="domain" description="Oligopeptide/dipeptide ABC transporter C-terminal" evidence="6">
    <location>
        <begin position="97"/>
        <end position="162"/>
    </location>
</feature>